<comment type="caution">
    <text evidence="2">The sequence shown here is derived from an EMBL/GenBank/DDBJ whole genome shotgun (WGS) entry which is preliminary data.</text>
</comment>
<name>A0A9D2NAT8_9FIRM</name>
<dbReference type="InterPro" id="IPR039476">
    <property type="entry name" value="P2CMN_synthase_LarB"/>
</dbReference>
<gene>
    <name evidence="2" type="primary">larB</name>
    <name evidence="2" type="ORF">H9705_05395</name>
</gene>
<dbReference type="GO" id="GO:0016787">
    <property type="term" value="F:hydrolase activity"/>
    <property type="evidence" value="ECO:0007669"/>
    <property type="project" value="InterPro"/>
</dbReference>
<evidence type="ECO:0000313" key="3">
    <source>
        <dbReference type="Proteomes" id="UP000823849"/>
    </source>
</evidence>
<protein>
    <submittedName>
        <fullName evidence="2">Nickel pincer cofactor biosynthesis protein LarB</fullName>
    </submittedName>
</protein>
<dbReference type="GO" id="GO:0006189">
    <property type="term" value="P:'de novo' IMP biosynthetic process"/>
    <property type="evidence" value="ECO:0007669"/>
    <property type="project" value="InterPro"/>
</dbReference>
<dbReference type="PANTHER" id="PTHR43064:SF1">
    <property type="entry name" value="SLL1489 PROTEIN"/>
    <property type="match status" value="1"/>
</dbReference>
<sequence length="253" mass="26894">MDKKEWKEMLEQVAAGTLPPDDAMLRIKTEPYKEMGFAKLDTHRGIRQGMAEVIYGAGKTPDQILKIAAEMVREHEKTVLITRMSQEAADHVSSELDLHYDPLCRIGIVGEMPEPDGIGKIVVATGGTSDMPVAEEAALTAEVYGNEVVRLYDVGVAGMHRLMSHVEDIMTARVIVAIAGMEGALASVIGGMADCPVIAVPTSIGYGANFGGLSALLSMLNSCASGVSVVNIDNGFGAGYLASMINHMEGRKS</sequence>
<dbReference type="AlphaFoldDB" id="A0A9D2NAT8"/>
<feature type="domain" description="PurE" evidence="1">
    <location>
        <begin position="119"/>
        <end position="251"/>
    </location>
</feature>
<dbReference type="SUPFAM" id="SSF52255">
    <property type="entry name" value="N5-CAIR mutase (phosphoribosylaminoimidazole carboxylase, PurE)"/>
    <property type="match status" value="1"/>
</dbReference>
<evidence type="ECO:0000259" key="1">
    <source>
        <dbReference type="SMART" id="SM01001"/>
    </source>
</evidence>
<proteinExistence type="predicted"/>
<dbReference type="Proteomes" id="UP000823849">
    <property type="component" value="Unassembled WGS sequence"/>
</dbReference>
<reference evidence="2" key="2">
    <citation type="submission" date="2021-04" db="EMBL/GenBank/DDBJ databases">
        <authorList>
            <person name="Gilroy R."/>
        </authorList>
    </citation>
    <scope>NUCLEOTIDE SEQUENCE</scope>
    <source>
        <strain evidence="2">CHK185-5351</strain>
    </source>
</reference>
<dbReference type="NCBIfam" id="NF033503">
    <property type="entry name" value="LarB"/>
    <property type="match status" value="1"/>
</dbReference>
<dbReference type="Gene3D" id="3.40.50.1970">
    <property type="match status" value="1"/>
</dbReference>
<reference evidence="2" key="1">
    <citation type="journal article" date="2021" name="PeerJ">
        <title>Extensive microbial diversity within the chicken gut microbiome revealed by metagenomics and culture.</title>
        <authorList>
            <person name="Gilroy R."/>
            <person name="Ravi A."/>
            <person name="Getino M."/>
            <person name="Pursley I."/>
            <person name="Horton D.L."/>
            <person name="Alikhan N.F."/>
            <person name="Baker D."/>
            <person name="Gharbi K."/>
            <person name="Hall N."/>
            <person name="Watson M."/>
            <person name="Adriaenssens E.M."/>
            <person name="Foster-Nyarko E."/>
            <person name="Jarju S."/>
            <person name="Secka A."/>
            <person name="Antonio M."/>
            <person name="Oren A."/>
            <person name="Chaudhuri R.R."/>
            <person name="La Ragione R."/>
            <person name="Hildebrand F."/>
            <person name="Pallen M.J."/>
        </authorList>
    </citation>
    <scope>NUCLEOTIDE SEQUENCE</scope>
    <source>
        <strain evidence="2">CHK185-5351</strain>
    </source>
</reference>
<evidence type="ECO:0000313" key="2">
    <source>
        <dbReference type="EMBL" id="HJC15249.1"/>
    </source>
</evidence>
<organism evidence="2 3">
    <name type="scientific">Candidatus Fusicatenibacter intestinigallinarum</name>
    <dbReference type="NCBI Taxonomy" id="2838598"/>
    <lineage>
        <taxon>Bacteria</taxon>
        <taxon>Bacillati</taxon>
        <taxon>Bacillota</taxon>
        <taxon>Clostridia</taxon>
        <taxon>Lachnospirales</taxon>
        <taxon>Lachnospiraceae</taxon>
        <taxon>Fusicatenibacter</taxon>
    </lineage>
</organism>
<dbReference type="PANTHER" id="PTHR43064">
    <property type="entry name" value="PHOSPHORIBOSYLAMINOIMIDAZOLE CARBOXYLASE-RELATED"/>
    <property type="match status" value="1"/>
</dbReference>
<dbReference type="SMART" id="SM01001">
    <property type="entry name" value="AIRC"/>
    <property type="match status" value="1"/>
</dbReference>
<accession>A0A9D2NAT8</accession>
<dbReference type="EMBL" id="DWWU01000021">
    <property type="protein sequence ID" value="HJC15249.1"/>
    <property type="molecule type" value="Genomic_DNA"/>
</dbReference>
<dbReference type="Pfam" id="PF00731">
    <property type="entry name" value="AIRC"/>
    <property type="match status" value="1"/>
</dbReference>
<dbReference type="InterPro" id="IPR000031">
    <property type="entry name" value="PurE_dom"/>
</dbReference>